<dbReference type="SMART" id="SM00473">
    <property type="entry name" value="PAN_AP"/>
    <property type="match status" value="4"/>
</dbReference>
<keyword evidence="1" id="KW-1133">Transmembrane helix</keyword>
<evidence type="ECO:0000259" key="2">
    <source>
        <dbReference type="PROSITE" id="PS50948"/>
    </source>
</evidence>
<dbReference type="SUPFAM" id="SSF57414">
    <property type="entry name" value="Hairpin loop containing domain-like"/>
    <property type="match status" value="4"/>
</dbReference>
<dbReference type="OrthoDB" id="5983572at2759"/>
<dbReference type="CDD" id="cd01099">
    <property type="entry name" value="PAN_AP_HGF"/>
    <property type="match status" value="2"/>
</dbReference>
<dbReference type="PROSITE" id="PS50948">
    <property type="entry name" value="PAN"/>
    <property type="match status" value="3"/>
</dbReference>
<evidence type="ECO:0000313" key="4">
    <source>
        <dbReference type="Proteomes" id="UP000507470"/>
    </source>
</evidence>
<dbReference type="Gene3D" id="3.50.4.10">
    <property type="entry name" value="Hepatocyte Growth Factor"/>
    <property type="match status" value="4"/>
</dbReference>
<feature type="domain" description="Apple" evidence="2">
    <location>
        <begin position="851"/>
        <end position="937"/>
    </location>
</feature>
<dbReference type="Pfam" id="PF00024">
    <property type="entry name" value="PAN_1"/>
    <property type="match status" value="3"/>
</dbReference>
<reference evidence="3 4" key="1">
    <citation type="submission" date="2020-06" db="EMBL/GenBank/DDBJ databases">
        <authorList>
            <person name="Li R."/>
            <person name="Bekaert M."/>
        </authorList>
    </citation>
    <scope>NUCLEOTIDE SEQUENCE [LARGE SCALE GENOMIC DNA]</scope>
    <source>
        <strain evidence="4">wild</strain>
    </source>
</reference>
<dbReference type="InterPro" id="IPR058831">
    <property type="entry name" value="LolA-like_dom_2nd"/>
</dbReference>
<evidence type="ECO:0000313" key="3">
    <source>
        <dbReference type="EMBL" id="CAC5413092.1"/>
    </source>
</evidence>
<feature type="domain" description="Apple" evidence="2">
    <location>
        <begin position="553"/>
        <end position="637"/>
    </location>
</feature>
<feature type="domain" description="Apple" evidence="2">
    <location>
        <begin position="697"/>
        <end position="777"/>
    </location>
</feature>
<keyword evidence="1" id="KW-0472">Membrane</keyword>
<dbReference type="PANTHER" id="PTHR36902:SF1">
    <property type="entry name" value="ENRICHED IN SURFACE-LABELED PROTEOME PROTEIN 9"/>
    <property type="match status" value="1"/>
</dbReference>
<gene>
    <name evidence="3" type="ORF">MCOR_46031</name>
</gene>
<dbReference type="InterPro" id="IPR003609">
    <property type="entry name" value="Pan_app"/>
</dbReference>
<dbReference type="EMBL" id="CACVKT020008119">
    <property type="protein sequence ID" value="CAC5413092.1"/>
    <property type="molecule type" value="Genomic_DNA"/>
</dbReference>
<dbReference type="PANTHER" id="PTHR36902">
    <property type="entry name" value="ENRICHED IN SURFACE-LABELED PROTEOME PROTEIN 9"/>
    <property type="match status" value="1"/>
</dbReference>
<keyword evidence="1" id="KW-0812">Transmembrane</keyword>
<dbReference type="Pfam" id="PF25898">
    <property type="entry name" value="LolA_2nd_metazoa"/>
    <property type="match status" value="2"/>
</dbReference>
<keyword evidence="4" id="KW-1185">Reference proteome</keyword>
<sequence length="1013" mass="113488">MFWMISALAGLNLIVILWIQTYGKRKTVCRLCLISLLYVQYVTAQAQYCTKPTDAQINNPNAPPFPNLPTSFQTRIEAAIIDKNYTMSGEEYFDNPNNQASLSLMRSGAIYKLIFDYANDQLFYVEPDQACVVHNLTTDDNNLLFGLQFVKGFPHVFTTSGVLHFAKKFGEQYIGKTQIRGVYVDHWRTCMYWAAVKANFTLDYYFTDQNWITAAGWPQIPVRAEVTGVMIQSDGTTYNIHHYYDYTDFRAAVYADHTVFETPSGVVCPGRKQTRNIPQLGQAFMYREEIIGTGGVQEVDVYYDDSYSLLRYDFRPSGQWPYGNNDAAAEIHDFNTGVAYAIDKALQNCSIIPIQNGSFDSTINVTNAISTNAFVMRMKTPKQIFYLDSNFTFEGQRYARGLLCDVFISNRSDFSLGGFKYSAILEYYFLAMGQSSSNNDGNTNPGGSDIPIQLIVTLPTVPQTITYMFYDFDQENPELTVFDISPCFSGADTISFKLTFFGTFDAPVRVYKQLFLFETLNAIAAATGASPLRITSPQFYFQDDRAFFVATLVDAAPVLAKFKQIPGMVQQNHNDISYTSISSAQDCASYCYSNTNFTCLSFDYCPTSQICSLSKYGQDDGKTLATNAQCSHYIKTINMNSRPEVPLQTAWMNLKNNVTKGAVQITINFPNKNMQYTASDISNAITTGQNRNPSAVSTLNQFQLLNNKVVPNYDDLILTGLSVDDCAASCVTEDSFVCSSFEYDYNSGTCYLSHIHPDETPKLIKNQNGFDLYIRDYTAKFSKIAGTTVLSNSDTIYQNIFDENQCAKLCVDYNGFSCKSFDFCTDIGTCFLGKTHYYDAPQTNIKSDLLCNHWSRNYMDDFKKKARYQIPLVNNRIISGIDASQCAKLCVQEETFSCASFNYCGNLTECRLTSNSIKGGQVIAQTNAYCDLYTRQSFPDGTAYTPNASKYYGTKPTKSGYTGGSMAGLAIGMIILGIIAAFAGLMIYLKVAHKTTDDVAIQFKRHFNDETDG</sequence>
<organism evidence="3 4">
    <name type="scientific">Mytilus coruscus</name>
    <name type="common">Sea mussel</name>
    <dbReference type="NCBI Taxonomy" id="42192"/>
    <lineage>
        <taxon>Eukaryota</taxon>
        <taxon>Metazoa</taxon>
        <taxon>Spiralia</taxon>
        <taxon>Lophotrochozoa</taxon>
        <taxon>Mollusca</taxon>
        <taxon>Bivalvia</taxon>
        <taxon>Autobranchia</taxon>
        <taxon>Pteriomorphia</taxon>
        <taxon>Mytilida</taxon>
        <taxon>Mytiloidea</taxon>
        <taxon>Mytilidae</taxon>
        <taxon>Mytilinae</taxon>
        <taxon>Mytilus</taxon>
    </lineage>
</organism>
<feature type="transmembrane region" description="Helical" evidence="1">
    <location>
        <begin position="966"/>
        <end position="989"/>
    </location>
</feature>
<accession>A0A6J8E0G4</accession>
<dbReference type="AlphaFoldDB" id="A0A6J8E0G4"/>
<protein>
    <recommendedName>
        <fullName evidence="2">Apple domain-containing protein</fullName>
    </recommendedName>
</protein>
<proteinExistence type="predicted"/>
<dbReference type="Proteomes" id="UP000507470">
    <property type="component" value="Unassembled WGS sequence"/>
</dbReference>
<name>A0A6J8E0G4_MYTCO</name>
<evidence type="ECO:0000256" key="1">
    <source>
        <dbReference type="SAM" id="Phobius"/>
    </source>
</evidence>